<dbReference type="Proteomes" id="UP000008370">
    <property type="component" value="Unassembled WGS sequence"/>
</dbReference>
<proteinExistence type="predicted"/>
<sequence>MDNSKLTLDNFSSVAMDRPANLPAPQTSMQDLINLMAMLVRNINSLTTTVNQFIANACQTTASVSSTQSRSFVEKPSTFDGKSSEKARLFRSTFRVYICANKEIFAMQDTNDAIILDANGNWIMDPVKMITGVLSFMTDDTATEFVRQFLAKFEPVDAKNEAKQKLMLIKQDNRTFTDYLSNFETYSRRTGWSDNDLYDCLKSGMNFDYLNRLSYFTPLATNYNMVKNYGATIDLQKANLAANQGKPVS</sequence>
<evidence type="ECO:0000259" key="1">
    <source>
        <dbReference type="Pfam" id="PF03732"/>
    </source>
</evidence>
<dbReference type="OrthoDB" id="2804393at2759"/>
<dbReference type="KEGG" id="pco:PHACADRAFT_199036"/>
<accession>K5VJK1</accession>
<name>K5VJK1_PHACS</name>
<keyword evidence="3" id="KW-1185">Reference proteome</keyword>
<feature type="domain" description="Retrotransposon gag" evidence="1">
    <location>
        <begin position="143"/>
        <end position="206"/>
    </location>
</feature>
<dbReference type="EMBL" id="JH930476">
    <property type="protein sequence ID" value="EKM51523.1"/>
    <property type="molecule type" value="Genomic_DNA"/>
</dbReference>
<dbReference type="AlphaFoldDB" id="K5VJK1"/>
<dbReference type="InParanoid" id="K5VJK1"/>
<dbReference type="GeneID" id="18911389"/>
<dbReference type="HOGENOM" id="CLU_1116084_0_0_1"/>
<evidence type="ECO:0000313" key="2">
    <source>
        <dbReference type="EMBL" id="EKM51523.1"/>
    </source>
</evidence>
<reference evidence="2 3" key="1">
    <citation type="journal article" date="2012" name="BMC Genomics">
        <title>Comparative genomics of the white-rot fungi, Phanerochaete carnosa and P. chrysosporium, to elucidate the genetic basis of the distinct wood types they colonize.</title>
        <authorList>
            <person name="Suzuki H."/>
            <person name="MacDonald J."/>
            <person name="Syed K."/>
            <person name="Salamov A."/>
            <person name="Hori C."/>
            <person name="Aerts A."/>
            <person name="Henrissat B."/>
            <person name="Wiebenga A."/>
            <person name="vanKuyk P.A."/>
            <person name="Barry K."/>
            <person name="Lindquist E."/>
            <person name="LaButti K."/>
            <person name="Lapidus A."/>
            <person name="Lucas S."/>
            <person name="Coutinho P."/>
            <person name="Gong Y."/>
            <person name="Samejima M."/>
            <person name="Mahadevan R."/>
            <person name="Abou-Zaid M."/>
            <person name="de Vries R.P."/>
            <person name="Igarashi K."/>
            <person name="Yadav J.S."/>
            <person name="Grigoriev I.V."/>
            <person name="Master E.R."/>
        </authorList>
    </citation>
    <scope>NUCLEOTIDE SEQUENCE [LARGE SCALE GENOMIC DNA]</scope>
    <source>
        <strain evidence="2 3">HHB-10118-sp</strain>
    </source>
</reference>
<organism evidence="2 3">
    <name type="scientific">Phanerochaete carnosa (strain HHB-10118-sp)</name>
    <name type="common">White-rot fungus</name>
    <name type="synonym">Peniophora carnosa</name>
    <dbReference type="NCBI Taxonomy" id="650164"/>
    <lineage>
        <taxon>Eukaryota</taxon>
        <taxon>Fungi</taxon>
        <taxon>Dikarya</taxon>
        <taxon>Basidiomycota</taxon>
        <taxon>Agaricomycotina</taxon>
        <taxon>Agaricomycetes</taxon>
        <taxon>Polyporales</taxon>
        <taxon>Phanerochaetaceae</taxon>
        <taxon>Phanerochaete</taxon>
    </lineage>
</organism>
<dbReference type="Pfam" id="PF03732">
    <property type="entry name" value="Retrotrans_gag"/>
    <property type="match status" value="1"/>
</dbReference>
<evidence type="ECO:0000313" key="3">
    <source>
        <dbReference type="Proteomes" id="UP000008370"/>
    </source>
</evidence>
<dbReference type="RefSeq" id="XP_007399335.1">
    <property type="nucleotide sequence ID" value="XM_007399273.1"/>
</dbReference>
<protein>
    <recommendedName>
        <fullName evidence="1">Retrotransposon gag domain-containing protein</fullName>
    </recommendedName>
</protein>
<gene>
    <name evidence="2" type="ORF">PHACADRAFT_199036</name>
</gene>
<dbReference type="InterPro" id="IPR005162">
    <property type="entry name" value="Retrotrans_gag_dom"/>
</dbReference>